<feature type="transmembrane region" description="Helical" evidence="1">
    <location>
        <begin position="84"/>
        <end position="105"/>
    </location>
</feature>
<keyword evidence="1" id="KW-0812">Transmembrane</keyword>
<keyword evidence="1" id="KW-0472">Membrane</keyword>
<feature type="transmembrane region" description="Helical" evidence="1">
    <location>
        <begin position="42"/>
        <end position="63"/>
    </location>
</feature>
<protein>
    <submittedName>
        <fullName evidence="2">Uncharacterized protein</fullName>
    </submittedName>
</protein>
<sequence>MRGRLLRWYGSDPLHLIALLLSFAIAGYAARRMLGSDATAVIIWFAGAVIGHDLVLLPLYTLADRPLTGLARRRVPATNARYVFYVRVPAALSALLLLVWFPLILRLPDAYKPITGRSTEPYLGRWLLVSGVLFALSAVALALRLRRDRAEPDRGGATLS</sequence>
<keyword evidence="1" id="KW-1133">Transmembrane helix</keyword>
<feature type="transmembrane region" description="Helical" evidence="1">
    <location>
        <begin position="125"/>
        <end position="145"/>
    </location>
</feature>
<accession>A0A6J4IG61</accession>
<evidence type="ECO:0000313" key="2">
    <source>
        <dbReference type="EMBL" id="CAA9249419.1"/>
    </source>
</evidence>
<proteinExistence type="predicted"/>
<evidence type="ECO:0000256" key="1">
    <source>
        <dbReference type="SAM" id="Phobius"/>
    </source>
</evidence>
<dbReference type="AlphaFoldDB" id="A0A6J4IG61"/>
<gene>
    <name evidence="2" type="ORF">AVDCRST_MAG10-2093</name>
</gene>
<name>A0A6J4IG61_9ACTN</name>
<feature type="transmembrane region" description="Helical" evidence="1">
    <location>
        <begin position="12"/>
        <end position="30"/>
    </location>
</feature>
<dbReference type="EMBL" id="CADCTB010000131">
    <property type="protein sequence ID" value="CAA9249419.1"/>
    <property type="molecule type" value="Genomic_DNA"/>
</dbReference>
<reference evidence="2" key="1">
    <citation type="submission" date="2020-02" db="EMBL/GenBank/DDBJ databases">
        <authorList>
            <person name="Meier V. D."/>
        </authorList>
    </citation>
    <scope>NUCLEOTIDE SEQUENCE</scope>
    <source>
        <strain evidence="2">AVDCRST_MAG10</strain>
    </source>
</reference>
<organism evidence="2">
    <name type="scientific">uncultured Acidimicrobiales bacterium</name>
    <dbReference type="NCBI Taxonomy" id="310071"/>
    <lineage>
        <taxon>Bacteria</taxon>
        <taxon>Bacillati</taxon>
        <taxon>Actinomycetota</taxon>
        <taxon>Acidimicrobiia</taxon>
        <taxon>Acidimicrobiales</taxon>
        <taxon>environmental samples</taxon>
    </lineage>
</organism>